<dbReference type="GO" id="GO:0019350">
    <property type="term" value="P:teichoic acid biosynthetic process"/>
    <property type="evidence" value="ECO:0007669"/>
    <property type="project" value="UniProtKB-KW"/>
</dbReference>
<comment type="similarity">
    <text evidence="2">Belongs to the CDP-glycerol glycerophosphotransferase family.</text>
</comment>
<protein>
    <submittedName>
        <fullName evidence="7">Glycerophosphotransferase</fullName>
    </submittedName>
</protein>
<dbReference type="SUPFAM" id="SSF53756">
    <property type="entry name" value="UDP-Glycosyltransferase/glycogen phosphorylase"/>
    <property type="match status" value="1"/>
</dbReference>
<comment type="subcellular location">
    <subcellularLocation>
        <location evidence="1">Cell membrane</location>
        <topology evidence="1">Peripheral membrane protein</topology>
    </subcellularLocation>
</comment>
<dbReference type="InterPro" id="IPR043148">
    <property type="entry name" value="TagF_C"/>
</dbReference>
<dbReference type="STRING" id="214095.RU97_GL000455"/>
<dbReference type="Proteomes" id="UP000181884">
    <property type="component" value="Unassembled WGS sequence"/>
</dbReference>
<keyword evidence="8" id="KW-1185">Reference proteome</keyword>
<accession>A0A1L8RKK4</accession>
<evidence type="ECO:0000256" key="4">
    <source>
        <dbReference type="ARBA" id="ARBA00022679"/>
    </source>
</evidence>
<dbReference type="RefSeq" id="WP_067392438.1">
    <property type="nucleotide sequence ID" value="NZ_JXKH01000001.1"/>
</dbReference>
<sequence>MDLQTIIKEKIISRVYRMGFNLVSYLPVKKKTIMFESFNGKVPSDNPLAIYQELSKDASDFHIYWSVKNAFLAEAQQVVPAALLVKRFSLKWLWLTARANFWIFNARMPHWLRKNKGTTYIQTWHGTPLKRLGLDIDEVAMPGTDTASYKKYFIQETSRWDYMIAPNPYSEAIFKEAFAFQNTFLEIGYPRNDRLFQADAAEVQALKERYLGTTQGRVLLYAPTWRDDAYYTKGQYKFELPFSLETVVALMAPEDRLILRPHYLVKDQIDISGYETQVVILADEEISDLYLISDLLITDYSSVFFDFANLRRPMLFYAYDLDHYRDQLRGFYFDYQQVPGPIATEVTEFYYYLKEFLQENAFLADTLKLETFVEEFGIWENGTASQKVVELLGREGSR</sequence>
<dbReference type="Gene3D" id="3.40.50.11820">
    <property type="match status" value="1"/>
</dbReference>
<comment type="caution">
    <text evidence="7">The sequence shown here is derived from an EMBL/GenBank/DDBJ whole genome shotgun (WGS) entry which is preliminary data.</text>
</comment>
<reference evidence="7 8" key="1">
    <citation type="submission" date="2014-12" db="EMBL/GenBank/DDBJ databases">
        <title>Draft genome sequences of 29 type strains of Enterococci.</title>
        <authorList>
            <person name="Zhong Z."/>
            <person name="Sun Z."/>
            <person name="Liu W."/>
            <person name="Zhang W."/>
            <person name="Zhang H."/>
        </authorList>
    </citation>
    <scope>NUCLEOTIDE SEQUENCE [LARGE SCALE GENOMIC DNA]</scope>
    <source>
        <strain evidence="7 8">DSM 17029</strain>
    </source>
</reference>
<evidence type="ECO:0000256" key="6">
    <source>
        <dbReference type="ARBA" id="ARBA00023136"/>
    </source>
</evidence>
<gene>
    <name evidence="7" type="ORF">RU97_GL000455</name>
</gene>
<keyword evidence="6" id="KW-0472">Membrane</keyword>
<dbReference type="Pfam" id="PF04464">
    <property type="entry name" value="Glyphos_transf"/>
    <property type="match status" value="1"/>
</dbReference>
<evidence type="ECO:0000256" key="5">
    <source>
        <dbReference type="ARBA" id="ARBA00022944"/>
    </source>
</evidence>
<keyword evidence="4 7" id="KW-0808">Transferase</keyword>
<name>A0A1L8RKK4_9ENTE</name>
<dbReference type="Gene3D" id="3.40.50.12580">
    <property type="match status" value="1"/>
</dbReference>
<dbReference type="EMBL" id="JXKH01000001">
    <property type="protein sequence ID" value="OJG20222.1"/>
    <property type="molecule type" value="Genomic_DNA"/>
</dbReference>
<evidence type="ECO:0000256" key="3">
    <source>
        <dbReference type="ARBA" id="ARBA00022475"/>
    </source>
</evidence>
<evidence type="ECO:0000313" key="7">
    <source>
        <dbReference type="EMBL" id="OJG20222.1"/>
    </source>
</evidence>
<dbReference type="PANTHER" id="PTHR37316:SF3">
    <property type="entry name" value="TEICHOIC ACID GLYCEROL-PHOSPHATE TRANSFERASE"/>
    <property type="match status" value="1"/>
</dbReference>
<keyword evidence="5" id="KW-0777">Teichoic acid biosynthesis</keyword>
<evidence type="ECO:0000256" key="1">
    <source>
        <dbReference type="ARBA" id="ARBA00004202"/>
    </source>
</evidence>
<dbReference type="PANTHER" id="PTHR37316">
    <property type="entry name" value="TEICHOIC ACID GLYCEROL-PHOSPHATE PRIMASE"/>
    <property type="match status" value="1"/>
</dbReference>
<organism evidence="7 8">
    <name type="scientific">Enterococcus canis</name>
    <dbReference type="NCBI Taxonomy" id="214095"/>
    <lineage>
        <taxon>Bacteria</taxon>
        <taxon>Bacillati</taxon>
        <taxon>Bacillota</taxon>
        <taxon>Bacilli</taxon>
        <taxon>Lactobacillales</taxon>
        <taxon>Enterococcaceae</taxon>
        <taxon>Enterococcus</taxon>
    </lineage>
</organism>
<dbReference type="InterPro" id="IPR051612">
    <property type="entry name" value="Teichoic_Acid_Biosynth"/>
</dbReference>
<keyword evidence="3" id="KW-1003">Cell membrane</keyword>
<proteinExistence type="inferred from homology"/>
<dbReference type="InterPro" id="IPR043149">
    <property type="entry name" value="TagF_N"/>
</dbReference>
<evidence type="ECO:0000256" key="2">
    <source>
        <dbReference type="ARBA" id="ARBA00010488"/>
    </source>
</evidence>
<dbReference type="GO" id="GO:0047355">
    <property type="term" value="F:CDP-glycerol glycerophosphotransferase activity"/>
    <property type="evidence" value="ECO:0007669"/>
    <property type="project" value="InterPro"/>
</dbReference>
<dbReference type="InterPro" id="IPR007554">
    <property type="entry name" value="Glycerophosphate_synth"/>
</dbReference>
<dbReference type="GO" id="GO:0005886">
    <property type="term" value="C:plasma membrane"/>
    <property type="evidence" value="ECO:0007669"/>
    <property type="project" value="UniProtKB-SubCell"/>
</dbReference>
<dbReference type="AlphaFoldDB" id="A0A1L8RKK4"/>
<evidence type="ECO:0000313" key="8">
    <source>
        <dbReference type="Proteomes" id="UP000181884"/>
    </source>
</evidence>